<name>A0A6H2DIJ6_9SPHN</name>
<evidence type="ECO:0008006" key="4">
    <source>
        <dbReference type="Google" id="ProtNLM"/>
    </source>
</evidence>
<protein>
    <recommendedName>
        <fullName evidence="4">Metallopeptidase</fullName>
    </recommendedName>
</protein>
<dbReference type="Proteomes" id="UP000501600">
    <property type="component" value="Chromosome"/>
</dbReference>
<accession>A0A6H2DIJ6</accession>
<keyword evidence="3" id="KW-1185">Reference proteome</keyword>
<dbReference type="KEGG" id="phao:HF685_01585"/>
<evidence type="ECO:0000313" key="3">
    <source>
        <dbReference type="Proteomes" id="UP000501600"/>
    </source>
</evidence>
<dbReference type="PROSITE" id="PS51257">
    <property type="entry name" value="PROKAR_LIPOPROTEIN"/>
    <property type="match status" value="1"/>
</dbReference>
<sequence length="268" mass="30472">MFMFKSLAGMILALLFVAGCSIDQAGNASSSEMSREDSDLFVEGNLFFIAYHELGHALVSELDIPIAGKEEDAVDRLATWLLTPEDDEESPDYLIQSIDGWFQSANDVKPDDIEWWDEHGTDEQRAFQIACLLYGSKPDRYKSVADDVDLPAERRESCVDEAEQNEDSWSRLLDEHWLEDGKDSQKPSTKLVYRNTKKFAKQRTYLQNIELLEEIATVLNEDFTLPPGIIVEASECDGESNAFWDPEDRKLKICYELVTDYQAMAVSD</sequence>
<evidence type="ECO:0000313" key="2">
    <source>
        <dbReference type="EMBL" id="QJB68154.1"/>
    </source>
</evidence>
<dbReference type="AlphaFoldDB" id="A0A6H2DIJ6"/>
<dbReference type="Pfam" id="PF14247">
    <property type="entry name" value="DUF4344"/>
    <property type="match status" value="2"/>
</dbReference>
<proteinExistence type="predicted"/>
<dbReference type="EMBL" id="CP051217">
    <property type="protein sequence ID" value="QJB68154.1"/>
    <property type="molecule type" value="Genomic_DNA"/>
</dbReference>
<organism evidence="2 3">
    <name type="scientific">Parasphingorhabdus halotolerans</name>
    <dbReference type="NCBI Taxonomy" id="2725558"/>
    <lineage>
        <taxon>Bacteria</taxon>
        <taxon>Pseudomonadati</taxon>
        <taxon>Pseudomonadota</taxon>
        <taxon>Alphaproteobacteria</taxon>
        <taxon>Sphingomonadales</taxon>
        <taxon>Sphingomonadaceae</taxon>
        <taxon>Parasphingorhabdus</taxon>
    </lineage>
</organism>
<feature type="signal peptide" evidence="1">
    <location>
        <begin position="1"/>
        <end position="25"/>
    </location>
</feature>
<keyword evidence="1" id="KW-0732">Signal</keyword>
<evidence type="ECO:0000256" key="1">
    <source>
        <dbReference type="SAM" id="SignalP"/>
    </source>
</evidence>
<gene>
    <name evidence="2" type="ORF">HF685_01585</name>
</gene>
<reference evidence="2 3" key="1">
    <citation type="submission" date="2020-04" db="EMBL/GenBank/DDBJ databases">
        <title>Genome sequence for Sphingorhabdus sp. strain M1.</title>
        <authorList>
            <person name="Park S.-J."/>
        </authorList>
    </citation>
    <scope>NUCLEOTIDE SEQUENCE [LARGE SCALE GENOMIC DNA]</scope>
    <source>
        <strain evidence="2 3">JK6</strain>
    </source>
</reference>
<dbReference type="InterPro" id="IPR025644">
    <property type="entry name" value="DUF4344"/>
</dbReference>
<dbReference type="RefSeq" id="WP_168817998.1">
    <property type="nucleotide sequence ID" value="NZ_CP051217.1"/>
</dbReference>
<feature type="chain" id="PRO_5026279630" description="Metallopeptidase" evidence="1">
    <location>
        <begin position="26"/>
        <end position="268"/>
    </location>
</feature>